<keyword evidence="2" id="KW-1185">Reference proteome</keyword>
<proteinExistence type="predicted"/>
<dbReference type="AlphaFoldDB" id="A0A699YN43"/>
<dbReference type="EMBL" id="BLLF01000216">
    <property type="protein sequence ID" value="GFH09208.1"/>
    <property type="molecule type" value="Genomic_DNA"/>
</dbReference>
<comment type="caution">
    <text evidence="1">The sequence shown here is derived from an EMBL/GenBank/DDBJ whole genome shotgun (WGS) entry which is preliminary data.</text>
</comment>
<protein>
    <submittedName>
        <fullName evidence="1">Uncharacterized protein</fullName>
    </submittedName>
</protein>
<dbReference type="Proteomes" id="UP000485058">
    <property type="component" value="Unassembled WGS sequence"/>
</dbReference>
<reference evidence="1 2" key="1">
    <citation type="submission" date="2020-02" db="EMBL/GenBank/DDBJ databases">
        <title>Draft genome sequence of Haematococcus lacustris strain NIES-144.</title>
        <authorList>
            <person name="Morimoto D."/>
            <person name="Nakagawa S."/>
            <person name="Yoshida T."/>
            <person name="Sawayama S."/>
        </authorList>
    </citation>
    <scope>NUCLEOTIDE SEQUENCE [LARGE SCALE GENOMIC DNA]</scope>
    <source>
        <strain evidence="1 2">NIES-144</strain>
    </source>
</reference>
<accession>A0A699YN43</accession>
<name>A0A699YN43_HAELA</name>
<sequence>MQSHNTTPLPNQDSSPPSVILPYMPSTCVQSFIAQQPPHSGALGGVGWEGWASRGCAWGGGEGKGWERVKHSGGHSGGGGVPCTPGRHRVGCWPDIPFVHNQLTTLGRWGLSDVAHRAKETRLAAVICSRAHVAVREQRLQWLALMVTLRKPNRQCQCDKRYRKRCTIERVLACILPTPCWGRLNPSTNPEGDEIALHPLHLSHPVTLCHTGTFVLCVLCVATCTSCTWHCCWVRLGTVSAFPHCQRLRHLHRNAQLVHQQSAISSEHRDPVVGDAQGLSHIL</sequence>
<evidence type="ECO:0000313" key="2">
    <source>
        <dbReference type="Proteomes" id="UP000485058"/>
    </source>
</evidence>
<gene>
    <name evidence="1" type="ORF">HaLaN_04309</name>
</gene>
<organism evidence="1 2">
    <name type="scientific">Haematococcus lacustris</name>
    <name type="common">Green alga</name>
    <name type="synonym">Haematococcus pluvialis</name>
    <dbReference type="NCBI Taxonomy" id="44745"/>
    <lineage>
        <taxon>Eukaryota</taxon>
        <taxon>Viridiplantae</taxon>
        <taxon>Chlorophyta</taxon>
        <taxon>core chlorophytes</taxon>
        <taxon>Chlorophyceae</taxon>
        <taxon>CS clade</taxon>
        <taxon>Chlamydomonadales</taxon>
        <taxon>Haematococcaceae</taxon>
        <taxon>Haematococcus</taxon>
    </lineage>
</organism>
<feature type="non-terminal residue" evidence="1">
    <location>
        <position position="1"/>
    </location>
</feature>
<evidence type="ECO:0000313" key="1">
    <source>
        <dbReference type="EMBL" id="GFH09208.1"/>
    </source>
</evidence>